<organism evidence="1 2">
    <name type="scientific">Candidatus Endonucleibacter bathymodioli</name>
    <dbReference type="NCBI Taxonomy" id="539814"/>
    <lineage>
        <taxon>Bacteria</taxon>
        <taxon>Pseudomonadati</taxon>
        <taxon>Pseudomonadota</taxon>
        <taxon>Gammaproteobacteria</taxon>
        <taxon>Oceanospirillales</taxon>
        <taxon>Endozoicomonadaceae</taxon>
        <taxon>Candidatus Endonucleibacter</taxon>
    </lineage>
</organism>
<gene>
    <name evidence="1" type="ORF">QS748_05770</name>
</gene>
<evidence type="ECO:0000313" key="1">
    <source>
        <dbReference type="EMBL" id="MDP0588717.1"/>
    </source>
</evidence>
<keyword evidence="2" id="KW-1185">Reference proteome</keyword>
<dbReference type="Proteomes" id="UP001178148">
    <property type="component" value="Unassembled WGS sequence"/>
</dbReference>
<dbReference type="EMBL" id="JASXSV010000006">
    <property type="protein sequence ID" value="MDP0588717.1"/>
    <property type="molecule type" value="Genomic_DNA"/>
</dbReference>
<evidence type="ECO:0000313" key="2">
    <source>
        <dbReference type="Proteomes" id="UP001178148"/>
    </source>
</evidence>
<accession>A0AA90SD12</accession>
<sequence>MLDCYHAALVAQQDRAFASYFIKNGHPGRNTGCESTQIQGNLNGLEIDSADDNPERSRTLVYGTCRDLTGSAYGLRSTVKRKSRLQTALMPVTKAIVV</sequence>
<protein>
    <submittedName>
        <fullName evidence="1">Uncharacterized protein</fullName>
    </submittedName>
</protein>
<proteinExistence type="predicted"/>
<name>A0AA90SD12_9GAMM</name>
<comment type="caution">
    <text evidence="1">The sequence shown here is derived from an EMBL/GenBank/DDBJ whole genome shotgun (WGS) entry which is preliminary data.</text>
</comment>
<dbReference type="AlphaFoldDB" id="A0AA90SD12"/>
<reference evidence="1 2" key="1">
    <citation type="journal article" date="2023" name="bioRxiv">
        <title>An intranuclear bacterial parasite of deep-sea mussels expresses apoptosis inhibitors acquired from its host.</title>
        <authorList>
            <person name="Gonzalez Porras M.A."/>
            <person name="Assie A."/>
            <person name="Tietjen M."/>
            <person name="Violette M."/>
            <person name="Kleiner M."/>
            <person name="Gruber-Vodicka H."/>
            <person name="Dubilier N."/>
            <person name="Leisch N."/>
        </authorList>
    </citation>
    <scope>NUCLEOTIDE SEQUENCE [LARGE SCALE GENOMIC DNA]</scope>
    <source>
        <strain evidence="1">IAP13</strain>
    </source>
</reference>